<feature type="region of interest" description="Disordered" evidence="1">
    <location>
        <begin position="146"/>
        <end position="168"/>
    </location>
</feature>
<evidence type="ECO:0000259" key="3">
    <source>
        <dbReference type="Pfam" id="PF09990"/>
    </source>
</evidence>
<feature type="domain" description="DUF2231" evidence="3">
    <location>
        <begin position="9"/>
        <end position="138"/>
    </location>
</feature>
<accession>A0ABU7SCV1</accession>
<dbReference type="RefSeq" id="WP_331208025.1">
    <property type="nucleotide sequence ID" value="NZ_JAZGQL010000008.1"/>
</dbReference>
<keyword evidence="2" id="KW-0472">Membrane</keyword>
<dbReference type="EMBL" id="JAZGQL010000008">
    <property type="protein sequence ID" value="MEE6307737.1"/>
    <property type="molecule type" value="Genomic_DNA"/>
</dbReference>
<feature type="transmembrane region" description="Helical" evidence="2">
    <location>
        <begin position="81"/>
        <end position="104"/>
    </location>
</feature>
<evidence type="ECO:0000313" key="4">
    <source>
        <dbReference type="EMBL" id="MEE6307737.1"/>
    </source>
</evidence>
<evidence type="ECO:0000313" key="5">
    <source>
        <dbReference type="Proteomes" id="UP001339911"/>
    </source>
</evidence>
<dbReference type="Proteomes" id="UP001339911">
    <property type="component" value="Unassembled WGS sequence"/>
</dbReference>
<organism evidence="4 5">
    <name type="scientific">Plantactinospora veratri</name>
    <dbReference type="NCBI Taxonomy" id="1436122"/>
    <lineage>
        <taxon>Bacteria</taxon>
        <taxon>Bacillati</taxon>
        <taxon>Actinomycetota</taxon>
        <taxon>Actinomycetes</taxon>
        <taxon>Micromonosporales</taxon>
        <taxon>Micromonosporaceae</taxon>
        <taxon>Plantactinospora</taxon>
    </lineage>
</organism>
<feature type="transmembrane region" description="Helical" evidence="2">
    <location>
        <begin position="12"/>
        <end position="33"/>
    </location>
</feature>
<protein>
    <submittedName>
        <fullName evidence="4">DUF2231 domain-containing protein</fullName>
    </submittedName>
</protein>
<dbReference type="Pfam" id="PF09990">
    <property type="entry name" value="DUF2231"/>
    <property type="match status" value="1"/>
</dbReference>
<feature type="transmembrane region" description="Helical" evidence="2">
    <location>
        <begin position="110"/>
        <end position="132"/>
    </location>
</feature>
<reference evidence="4 5" key="1">
    <citation type="submission" date="2024-01" db="EMBL/GenBank/DDBJ databases">
        <title>Genome insights into Plantactinospora veratri sp. nov.</title>
        <authorList>
            <person name="Wang L."/>
        </authorList>
    </citation>
    <scope>NUCLEOTIDE SEQUENCE [LARGE SCALE GENOMIC DNA]</scope>
    <source>
        <strain evidence="4 5">NEAU-FHS4</strain>
    </source>
</reference>
<evidence type="ECO:0000256" key="2">
    <source>
        <dbReference type="SAM" id="Phobius"/>
    </source>
</evidence>
<gene>
    <name evidence="4" type="ORF">V1634_12975</name>
</gene>
<proteinExistence type="predicted"/>
<sequence>MQSRLRVHGHPIQPMLVTFPYGLFVCATVFDLADVVGGPAILGLVGYWTAVAALVAGGLATAAGMIDLWDVPGDPTRRTAVTFNLVNAAVAVLFVFACLIRSGVPEHGASAGMVAVELLGLLVGAVGVRLGGSLVRQFDQGRAEPTSFDGFGPPASSVAGGFGRRRGG</sequence>
<comment type="caution">
    <text evidence="4">The sequence shown here is derived from an EMBL/GenBank/DDBJ whole genome shotgun (WGS) entry which is preliminary data.</text>
</comment>
<dbReference type="InterPro" id="IPR019251">
    <property type="entry name" value="DUF2231_TM"/>
</dbReference>
<name>A0ABU7SCV1_9ACTN</name>
<keyword evidence="2" id="KW-0812">Transmembrane</keyword>
<feature type="transmembrane region" description="Helical" evidence="2">
    <location>
        <begin position="45"/>
        <end position="69"/>
    </location>
</feature>
<evidence type="ECO:0000256" key="1">
    <source>
        <dbReference type="SAM" id="MobiDB-lite"/>
    </source>
</evidence>
<keyword evidence="2" id="KW-1133">Transmembrane helix</keyword>
<keyword evidence="5" id="KW-1185">Reference proteome</keyword>